<name>A0A0S2DGF6_LYSEN</name>
<evidence type="ECO:0000313" key="4">
    <source>
        <dbReference type="Proteomes" id="UP000061569"/>
    </source>
</evidence>
<evidence type="ECO:0000313" key="3">
    <source>
        <dbReference type="EMBL" id="ALN57432.1"/>
    </source>
</evidence>
<dbReference type="PATRIC" id="fig|69.6.peg.2047"/>
<dbReference type="RefSeq" id="WP_078996973.1">
    <property type="nucleotide sequence ID" value="NZ_CP110813.1"/>
</dbReference>
<dbReference type="PANTHER" id="PTHR43877:SF2">
    <property type="entry name" value="AMINOALKYLPHOSPHONATE N-ACETYLTRANSFERASE-RELATED"/>
    <property type="match status" value="1"/>
</dbReference>
<dbReference type="Gene3D" id="3.40.630.30">
    <property type="match status" value="1"/>
</dbReference>
<dbReference type="OrthoDB" id="5525374at2"/>
<dbReference type="InterPro" id="IPR050832">
    <property type="entry name" value="Bact_Acetyltransf"/>
</dbReference>
<dbReference type="SUPFAM" id="SSF55729">
    <property type="entry name" value="Acyl-CoA N-acyltransferases (Nat)"/>
    <property type="match status" value="1"/>
</dbReference>
<dbReference type="InterPro" id="IPR000182">
    <property type="entry name" value="GNAT_dom"/>
</dbReference>
<dbReference type="Proteomes" id="UP000061569">
    <property type="component" value="Chromosome"/>
</dbReference>
<proteinExistence type="predicted"/>
<organism evidence="3 4">
    <name type="scientific">Lysobacter enzymogenes</name>
    <dbReference type="NCBI Taxonomy" id="69"/>
    <lineage>
        <taxon>Bacteria</taxon>
        <taxon>Pseudomonadati</taxon>
        <taxon>Pseudomonadota</taxon>
        <taxon>Gammaproteobacteria</taxon>
        <taxon>Lysobacterales</taxon>
        <taxon>Lysobacteraceae</taxon>
        <taxon>Lysobacter</taxon>
    </lineage>
</organism>
<keyword evidence="2" id="KW-0012">Acyltransferase</keyword>
<dbReference type="GO" id="GO:0016747">
    <property type="term" value="F:acyltransferase activity, transferring groups other than amino-acyl groups"/>
    <property type="evidence" value="ECO:0007669"/>
    <property type="project" value="InterPro"/>
</dbReference>
<sequence length="196" mass="21896">MASAAPALAFPPRAERTDLPAPPEGRGDGFDLPASLSERGIGLRPARADDIGWLRALYRQLRAGEFAPMGWPPQALAAFLDQQFAMQHLHYVRYYERADFLVVEREGAPIGRIYLQRAAPEHLLVDISLDARTHGSGIGGGLVRWAQHEAHARGRGMRLHVEHGNHGARRLYERLGFVLTENLPTHAAMRWESDLR</sequence>
<keyword evidence="1 3" id="KW-0808">Transferase</keyword>
<dbReference type="AlphaFoldDB" id="A0A0S2DGF6"/>
<protein>
    <submittedName>
        <fullName evidence="3">Acetyltransferase (GNAT) family</fullName>
    </submittedName>
</protein>
<dbReference type="KEGG" id="lez:GLE_2082"/>
<dbReference type="PROSITE" id="PS51186">
    <property type="entry name" value="GNAT"/>
    <property type="match status" value="1"/>
</dbReference>
<dbReference type="Pfam" id="PF00583">
    <property type="entry name" value="Acetyltransf_1"/>
    <property type="match status" value="1"/>
</dbReference>
<dbReference type="PANTHER" id="PTHR43877">
    <property type="entry name" value="AMINOALKYLPHOSPHONATE N-ACETYLTRANSFERASE-RELATED-RELATED"/>
    <property type="match status" value="1"/>
</dbReference>
<evidence type="ECO:0000256" key="1">
    <source>
        <dbReference type="ARBA" id="ARBA00022679"/>
    </source>
</evidence>
<dbReference type="InterPro" id="IPR016181">
    <property type="entry name" value="Acyl_CoA_acyltransferase"/>
</dbReference>
<evidence type="ECO:0000256" key="2">
    <source>
        <dbReference type="ARBA" id="ARBA00023315"/>
    </source>
</evidence>
<accession>A0A0S2DGF6</accession>
<dbReference type="STRING" id="69.GLE_2082"/>
<gene>
    <name evidence="3" type="ORF">GLE_2082</name>
</gene>
<reference evidence="3 4" key="1">
    <citation type="submission" date="2015-11" db="EMBL/GenBank/DDBJ databases">
        <title>Genome sequences of Lysobacter enzymogenes strain C3 and Lysobacter antibioticus ATCC 29479.</title>
        <authorList>
            <person name="Kobayashi D.Y."/>
        </authorList>
    </citation>
    <scope>NUCLEOTIDE SEQUENCE [LARGE SCALE GENOMIC DNA]</scope>
    <source>
        <strain evidence="3 4">C3</strain>
    </source>
</reference>
<dbReference type="EMBL" id="CP013140">
    <property type="protein sequence ID" value="ALN57432.1"/>
    <property type="molecule type" value="Genomic_DNA"/>
</dbReference>